<comment type="caution">
    <text evidence="2">The sequence shown here is derived from an EMBL/GenBank/DDBJ whole genome shotgun (WGS) entry which is preliminary data.</text>
</comment>
<proteinExistence type="predicted"/>
<dbReference type="GO" id="GO:0004697">
    <property type="term" value="F:diacylglycerol-dependent serine/threonine kinase activity"/>
    <property type="evidence" value="ECO:0007669"/>
    <property type="project" value="UniProtKB-EC"/>
</dbReference>
<dbReference type="PANTHER" id="PTHR22968">
    <property type="entry name" value="PROTEIN KINASE C, MU"/>
    <property type="match status" value="1"/>
</dbReference>
<keyword evidence="3" id="KW-1185">Reference proteome</keyword>
<dbReference type="InterPro" id="IPR011993">
    <property type="entry name" value="PH-like_dom_sf"/>
</dbReference>
<organism evidence="2 3">
    <name type="scientific">Eleutherodactylus coqui</name>
    <name type="common">Puerto Rican coqui</name>
    <dbReference type="NCBI Taxonomy" id="57060"/>
    <lineage>
        <taxon>Eukaryota</taxon>
        <taxon>Metazoa</taxon>
        <taxon>Chordata</taxon>
        <taxon>Craniata</taxon>
        <taxon>Vertebrata</taxon>
        <taxon>Euteleostomi</taxon>
        <taxon>Amphibia</taxon>
        <taxon>Batrachia</taxon>
        <taxon>Anura</taxon>
        <taxon>Neobatrachia</taxon>
        <taxon>Hyloidea</taxon>
        <taxon>Eleutherodactylidae</taxon>
        <taxon>Eleutherodactylinae</taxon>
        <taxon>Eleutherodactylus</taxon>
        <taxon>Eleutherodactylus</taxon>
    </lineage>
</organism>
<evidence type="ECO:0000313" key="3">
    <source>
        <dbReference type="Proteomes" id="UP000770717"/>
    </source>
</evidence>
<accession>A0A8J6B838</accession>
<dbReference type="AlphaFoldDB" id="A0A8J6B838"/>
<dbReference type="SUPFAM" id="SSF50729">
    <property type="entry name" value="PH domain-like"/>
    <property type="match status" value="1"/>
</dbReference>
<dbReference type="Gene3D" id="2.30.29.30">
    <property type="entry name" value="Pleckstrin-homology domain (PH domain)/Phosphotyrosine-binding domain (PTB)"/>
    <property type="match status" value="1"/>
</dbReference>
<evidence type="ECO:0000313" key="2">
    <source>
        <dbReference type="EMBL" id="KAG9463071.1"/>
    </source>
</evidence>
<reference evidence="2" key="1">
    <citation type="thesis" date="2020" institute="ProQuest LLC" country="789 East Eisenhower Parkway, Ann Arbor, MI, USA">
        <title>Comparative Genomics and Chromosome Evolution.</title>
        <authorList>
            <person name="Mudd A.B."/>
        </authorList>
    </citation>
    <scope>NUCLEOTIDE SEQUENCE</scope>
    <source>
        <strain evidence="2">HN-11 Male</strain>
        <tissue evidence="2">Kidney and liver</tissue>
    </source>
</reference>
<evidence type="ECO:0008006" key="4">
    <source>
        <dbReference type="Google" id="ProtNLM"/>
    </source>
</evidence>
<dbReference type="PANTHER" id="PTHR22968:SF27">
    <property type="entry name" value="PROTEIN KINASE C"/>
    <property type="match status" value="1"/>
</dbReference>
<dbReference type="OrthoDB" id="74314at2759"/>
<dbReference type="GO" id="GO:0035556">
    <property type="term" value="P:intracellular signal transduction"/>
    <property type="evidence" value="ECO:0007669"/>
    <property type="project" value="TreeGrafter"/>
</dbReference>
<dbReference type="GO" id="GO:0005829">
    <property type="term" value="C:cytosol"/>
    <property type="evidence" value="ECO:0007669"/>
    <property type="project" value="TreeGrafter"/>
</dbReference>
<protein>
    <recommendedName>
        <fullName evidence="4">Protein kinase C</fullName>
    </recommendedName>
</protein>
<name>A0A8J6B838_ELECQ</name>
<dbReference type="GO" id="GO:0007200">
    <property type="term" value="P:phospholipase C-activating G protein-coupled receptor signaling pathway"/>
    <property type="evidence" value="ECO:0007669"/>
    <property type="project" value="TreeGrafter"/>
</dbReference>
<feature type="region of interest" description="Disordered" evidence="1">
    <location>
        <begin position="1"/>
        <end position="43"/>
    </location>
</feature>
<dbReference type="Proteomes" id="UP000770717">
    <property type="component" value="Unassembled WGS sequence"/>
</dbReference>
<evidence type="ECO:0000256" key="1">
    <source>
        <dbReference type="SAM" id="MobiDB-lite"/>
    </source>
</evidence>
<dbReference type="GO" id="GO:0008270">
    <property type="term" value="F:zinc ion binding"/>
    <property type="evidence" value="ECO:0007669"/>
    <property type="project" value="UniProtKB-KW"/>
</dbReference>
<gene>
    <name evidence="2" type="ORF">GDO78_022500</name>
</gene>
<dbReference type="EMBL" id="WNTK01008206">
    <property type="protein sequence ID" value="KAG9463071.1"/>
    <property type="molecule type" value="Genomic_DNA"/>
</dbReference>
<sequence length="118" mass="13434">MGGDGESFGQEVEDENENERPVGLSGSAQEEEESSVKSTEITVSPCDNPMFDSNFIPLMRVVQSVRYNKKKNSCVLMEGWLVHFTSKDSMRKKHYWQLDSKCITLFHNETGGKFYKVS</sequence>